<name>A0A0F9J6U7_9ZZZZ</name>
<protein>
    <submittedName>
        <fullName evidence="1">Uncharacterized protein</fullName>
    </submittedName>
</protein>
<comment type="caution">
    <text evidence="1">The sequence shown here is derived from an EMBL/GenBank/DDBJ whole genome shotgun (WGS) entry which is preliminary data.</text>
</comment>
<sequence>MIVKVKNSEEGWSYFECNIIHSRYNSFSDLLIQKDAIILFDAEPVKGNKEGKQVKYLNLETEKSHLRTIITDRVCYVLNDQGKTIDKI</sequence>
<dbReference type="AlphaFoldDB" id="A0A0F9J6U7"/>
<evidence type="ECO:0000313" key="1">
    <source>
        <dbReference type="EMBL" id="KKM01611.1"/>
    </source>
</evidence>
<organism evidence="1">
    <name type="scientific">marine sediment metagenome</name>
    <dbReference type="NCBI Taxonomy" id="412755"/>
    <lineage>
        <taxon>unclassified sequences</taxon>
        <taxon>metagenomes</taxon>
        <taxon>ecological metagenomes</taxon>
    </lineage>
</organism>
<proteinExistence type="predicted"/>
<accession>A0A0F9J6U7</accession>
<gene>
    <name evidence="1" type="ORF">LCGC14_1792740</name>
</gene>
<reference evidence="1" key="1">
    <citation type="journal article" date="2015" name="Nature">
        <title>Complex archaea that bridge the gap between prokaryotes and eukaryotes.</title>
        <authorList>
            <person name="Spang A."/>
            <person name="Saw J.H."/>
            <person name="Jorgensen S.L."/>
            <person name="Zaremba-Niedzwiedzka K."/>
            <person name="Martijn J."/>
            <person name="Lind A.E."/>
            <person name="van Eijk R."/>
            <person name="Schleper C."/>
            <person name="Guy L."/>
            <person name="Ettema T.J."/>
        </authorList>
    </citation>
    <scope>NUCLEOTIDE SEQUENCE</scope>
</reference>
<dbReference type="EMBL" id="LAZR01017151">
    <property type="protein sequence ID" value="KKM01611.1"/>
    <property type="molecule type" value="Genomic_DNA"/>
</dbReference>